<dbReference type="EMBL" id="JANFFA010000004">
    <property type="protein sequence ID" value="MDQ2095363.1"/>
    <property type="molecule type" value="Genomic_DNA"/>
</dbReference>
<evidence type="ECO:0000256" key="2">
    <source>
        <dbReference type="ARBA" id="ARBA00004127"/>
    </source>
</evidence>
<evidence type="ECO:0000256" key="4">
    <source>
        <dbReference type="ARBA" id="ARBA00022989"/>
    </source>
</evidence>
<dbReference type="GO" id="GO:0042773">
    <property type="term" value="P:ATP synthesis coupled electron transport"/>
    <property type="evidence" value="ECO:0007669"/>
    <property type="project" value="InterPro"/>
</dbReference>
<feature type="transmembrane region" description="Helical" evidence="6">
    <location>
        <begin position="6"/>
        <end position="27"/>
    </location>
</feature>
<dbReference type="GO" id="GO:0008137">
    <property type="term" value="F:NADH dehydrogenase (ubiquinone) activity"/>
    <property type="evidence" value="ECO:0007669"/>
    <property type="project" value="InterPro"/>
</dbReference>
<keyword evidence="9" id="KW-0560">Oxidoreductase</keyword>
<gene>
    <name evidence="6 9" type="primary">nuoN</name>
    <name evidence="9" type="ORF">NOI20_14690</name>
</gene>
<dbReference type="EC" id="7.1.1.-" evidence="6"/>
<evidence type="ECO:0000256" key="7">
    <source>
        <dbReference type="RuleBase" id="RU000320"/>
    </source>
</evidence>
<keyword evidence="6" id="KW-0520">NAD</keyword>
<dbReference type="Pfam" id="PF00361">
    <property type="entry name" value="Proton_antipo_M"/>
    <property type="match status" value="1"/>
</dbReference>
<feature type="transmembrane region" description="Helical" evidence="6">
    <location>
        <begin position="201"/>
        <end position="226"/>
    </location>
</feature>
<reference evidence="9" key="2">
    <citation type="submission" date="2023-04" db="EMBL/GenBank/DDBJ databases">
        <title>'Rhodoalgimonas zhirmunskyi' gen. nov., isolated from a red alga.</title>
        <authorList>
            <person name="Nedashkovskaya O.I."/>
            <person name="Otstavnykh N.Y."/>
            <person name="Bystritskaya E.P."/>
            <person name="Balabanova L.A."/>
            <person name="Isaeva M.P."/>
        </authorList>
    </citation>
    <scope>NUCLEOTIDE SEQUENCE</scope>
    <source>
        <strain evidence="9">10Alg 79</strain>
    </source>
</reference>
<evidence type="ECO:0000256" key="1">
    <source>
        <dbReference type="ARBA" id="ARBA00002378"/>
    </source>
</evidence>
<sequence length="479" mass="50987">MTEADLNTILPEIVLSLYAIAALLVAVYSGKDKLAGPLIWITAALMAVLAAWIGFAEPGTHLAFGGMFVDDGFARFAKVVILVSAASVLLMSRDYMMRRGMLKFEYPVLVSLSAVGMMMMVSAGDLMALYMGLELQSLALYVVAAMRRDSLRSTEAGLKYFVLGALSSGLLLYGASLVYGYAGTTLFSGIIDAAGEGQTPIGLLIGLVFVMSGLAFKISAVPFHMWTPDVYEGSPTPVTAFFATAPKMAAMGLFARVLFDAFGGVTQDWSQVLALLSLLSMFLGAIAGVGQTDIKRLMAYSSIAHMGYALMGLAAGTAFGVQAMLVYMAIYVTMSVGTFAFILTMERDGEPVTDMRALNQYAKAEPGRALAMLVLLFSLAGVPPMVGFFGKLYVLRAAYEGGLAWLAIAGVIASVIGAFYYLRIVYYMYFGEEGETLDRGRTSMPWVFLMGSAAVMLLGIFNLFGVEGAAITAAAALVN</sequence>
<dbReference type="RefSeq" id="WP_317626983.1">
    <property type="nucleotide sequence ID" value="NZ_JANFFA010000004.1"/>
</dbReference>
<feature type="transmembrane region" description="Helical" evidence="6">
    <location>
        <begin position="297"/>
        <end position="319"/>
    </location>
</feature>
<comment type="similarity">
    <text evidence="6">Belongs to the complex I subunit 2 family.</text>
</comment>
<dbReference type="Proteomes" id="UP001227162">
    <property type="component" value="Unassembled WGS sequence"/>
</dbReference>
<dbReference type="PANTHER" id="PTHR22773">
    <property type="entry name" value="NADH DEHYDROGENASE"/>
    <property type="match status" value="1"/>
</dbReference>
<feature type="transmembrane region" description="Helical" evidence="6">
    <location>
        <begin position="158"/>
        <end position="181"/>
    </location>
</feature>
<evidence type="ECO:0000313" key="9">
    <source>
        <dbReference type="EMBL" id="MDQ2095363.1"/>
    </source>
</evidence>
<comment type="catalytic activity">
    <reaction evidence="6">
        <text>a quinone + NADH + 5 H(+)(in) = a quinol + NAD(+) + 4 H(+)(out)</text>
        <dbReference type="Rhea" id="RHEA:57888"/>
        <dbReference type="ChEBI" id="CHEBI:15378"/>
        <dbReference type="ChEBI" id="CHEBI:24646"/>
        <dbReference type="ChEBI" id="CHEBI:57540"/>
        <dbReference type="ChEBI" id="CHEBI:57945"/>
        <dbReference type="ChEBI" id="CHEBI:132124"/>
    </reaction>
</comment>
<evidence type="ECO:0000256" key="5">
    <source>
        <dbReference type="ARBA" id="ARBA00023136"/>
    </source>
</evidence>
<feature type="transmembrane region" description="Helical" evidence="6">
    <location>
        <begin position="271"/>
        <end position="290"/>
    </location>
</feature>
<keyword evidence="6" id="KW-1003">Cell membrane</keyword>
<organism evidence="9 10">
    <name type="scientific">Rhodalgimonas zhirmunskyi</name>
    <dbReference type="NCBI Taxonomy" id="2964767"/>
    <lineage>
        <taxon>Bacteria</taxon>
        <taxon>Pseudomonadati</taxon>
        <taxon>Pseudomonadota</taxon>
        <taxon>Alphaproteobacteria</taxon>
        <taxon>Rhodobacterales</taxon>
        <taxon>Roseobacteraceae</taxon>
        <taxon>Rhodalgimonas</taxon>
    </lineage>
</organism>
<comment type="subcellular location">
    <subcellularLocation>
        <location evidence="6">Cell membrane</location>
        <topology evidence="6">Multi-pass membrane protein</topology>
    </subcellularLocation>
    <subcellularLocation>
        <location evidence="2">Endomembrane system</location>
        <topology evidence="2">Multi-pass membrane protein</topology>
    </subcellularLocation>
    <subcellularLocation>
        <location evidence="7">Membrane</location>
        <topology evidence="7">Multi-pass membrane protein</topology>
    </subcellularLocation>
</comment>
<keyword evidence="5 6" id="KW-0472">Membrane</keyword>
<keyword evidence="6" id="KW-0830">Ubiquinone</keyword>
<evidence type="ECO:0000256" key="6">
    <source>
        <dbReference type="HAMAP-Rule" id="MF_00445"/>
    </source>
</evidence>
<dbReference type="GO" id="GO:0050136">
    <property type="term" value="F:NADH dehydrogenase (quinone) (non-electrogenic) activity"/>
    <property type="evidence" value="ECO:0007669"/>
    <property type="project" value="UniProtKB-UniRule"/>
</dbReference>
<dbReference type="InterPro" id="IPR001750">
    <property type="entry name" value="ND/Mrp_TM"/>
</dbReference>
<feature type="transmembrane region" description="Helical" evidence="6">
    <location>
        <begin position="73"/>
        <end position="92"/>
    </location>
</feature>
<dbReference type="GO" id="GO:0005886">
    <property type="term" value="C:plasma membrane"/>
    <property type="evidence" value="ECO:0007669"/>
    <property type="project" value="UniProtKB-SubCell"/>
</dbReference>
<name>A0AAJ1X5L4_9RHOB</name>
<keyword evidence="6" id="KW-0813">Transport</keyword>
<feature type="transmembrane region" description="Helical" evidence="6">
    <location>
        <begin position="366"/>
        <end position="390"/>
    </location>
</feature>
<feature type="domain" description="NADH:quinone oxidoreductase/Mrp antiporter transmembrane" evidence="8">
    <location>
        <begin position="123"/>
        <end position="417"/>
    </location>
</feature>
<evidence type="ECO:0000256" key="3">
    <source>
        <dbReference type="ARBA" id="ARBA00022692"/>
    </source>
</evidence>
<keyword evidence="6" id="KW-0874">Quinone</keyword>
<dbReference type="InterPro" id="IPR010096">
    <property type="entry name" value="NADH-Q_OxRdtase_suN/2"/>
</dbReference>
<keyword evidence="4 6" id="KW-1133">Transmembrane helix</keyword>
<dbReference type="AlphaFoldDB" id="A0AAJ1X5L4"/>
<dbReference type="PRINTS" id="PR01434">
    <property type="entry name" value="NADHDHGNASE5"/>
</dbReference>
<feature type="transmembrane region" description="Helical" evidence="6">
    <location>
        <begin position="325"/>
        <end position="345"/>
    </location>
</feature>
<dbReference type="NCBIfam" id="TIGR01770">
    <property type="entry name" value="NDH_I_N"/>
    <property type="match status" value="1"/>
</dbReference>
<protein>
    <recommendedName>
        <fullName evidence="6">NADH-quinone oxidoreductase subunit N</fullName>
        <ecNumber evidence="6">7.1.1.-</ecNumber>
    </recommendedName>
    <alternativeName>
        <fullName evidence="6">NADH dehydrogenase I subunit N</fullName>
    </alternativeName>
    <alternativeName>
        <fullName evidence="6">NDH-1 subunit N</fullName>
    </alternativeName>
</protein>
<feature type="transmembrane region" description="Helical" evidence="6">
    <location>
        <begin position="443"/>
        <end position="464"/>
    </location>
</feature>
<reference evidence="9" key="1">
    <citation type="submission" date="2022-07" db="EMBL/GenBank/DDBJ databases">
        <authorList>
            <person name="Otstavnykh N."/>
            <person name="Isaeva M."/>
            <person name="Bystritskaya E."/>
        </authorList>
    </citation>
    <scope>NUCLEOTIDE SEQUENCE</scope>
    <source>
        <strain evidence="9">10Alg 79</strain>
    </source>
</reference>
<proteinExistence type="inferred from homology"/>
<dbReference type="NCBIfam" id="NF004440">
    <property type="entry name" value="PRK05777.1-3"/>
    <property type="match status" value="1"/>
</dbReference>
<dbReference type="GO" id="GO:0012505">
    <property type="term" value="C:endomembrane system"/>
    <property type="evidence" value="ECO:0007669"/>
    <property type="project" value="UniProtKB-SubCell"/>
</dbReference>
<accession>A0AAJ1X5L4</accession>
<comment type="subunit">
    <text evidence="6">NDH-1 is composed of 14 different subunits. Subunits NuoA, H, J, K, L, M, N constitute the membrane sector of the complex.</text>
</comment>
<feature type="transmembrane region" description="Helical" evidence="6">
    <location>
        <begin position="34"/>
        <end position="53"/>
    </location>
</feature>
<feature type="transmembrane region" description="Helical" evidence="6">
    <location>
        <begin position="402"/>
        <end position="422"/>
    </location>
</feature>
<comment type="function">
    <text evidence="1 6">NDH-1 shuttles electrons from NADH, via FMN and iron-sulfur (Fe-S) centers, to quinones in the respiratory chain. The immediate electron acceptor for the enzyme in this species is believed to be ubiquinone. Couples the redox reaction to proton translocation (for every two electrons transferred, four hydrogen ions are translocated across the cytoplasmic membrane), and thus conserves the redox energy in a proton gradient.</text>
</comment>
<dbReference type="HAMAP" id="MF_00445">
    <property type="entry name" value="NDH1_NuoN_1"/>
    <property type="match status" value="1"/>
</dbReference>
<evidence type="ECO:0000259" key="8">
    <source>
        <dbReference type="Pfam" id="PF00361"/>
    </source>
</evidence>
<feature type="transmembrane region" description="Helical" evidence="6">
    <location>
        <begin position="104"/>
        <end position="121"/>
    </location>
</feature>
<comment type="caution">
    <text evidence="9">The sequence shown here is derived from an EMBL/GenBank/DDBJ whole genome shotgun (WGS) entry which is preliminary data.</text>
</comment>
<dbReference type="GO" id="GO:0048038">
    <property type="term" value="F:quinone binding"/>
    <property type="evidence" value="ECO:0007669"/>
    <property type="project" value="UniProtKB-KW"/>
</dbReference>
<feature type="transmembrane region" description="Helical" evidence="6">
    <location>
        <begin position="238"/>
        <end position="259"/>
    </location>
</feature>
<keyword evidence="6" id="KW-1278">Translocase</keyword>
<evidence type="ECO:0000313" key="10">
    <source>
        <dbReference type="Proteomes" id="UP001227162"/>
    </source>
</evidence>
<keyword evidence="10" id="KW-1185">Reference proteome</keyword>
<keyword evidence="3 6" id="KW-0812">Transmembrane</keyword>